<protein>
    <recommendedName>
        <fullName evidence="2">protein-glutamate methylesterase</fullName>
        <ecNumber evidence="2">3.1.1.61</ecNumber>
    </recommendedName>
</protein>
<dbReference type="Proteomes" id="UP000000646">
    <property type="component" value="Chromosome"/>
</dbReference>
<dbReference type="KEGG" id="cjj:CJJ81176_0931"/>
<dbReference type="Gene3D" id="3.40.50.180">
    <property type="entry name" value="Methylesterase CheB, C-terminal domain"/>
    <property type="match status" value="1"/>
</dbReference>
<dbReference type="AlphaFoldDB" id="A0A0H3PA34"/>
<dbReference type="GO" id="GO:0008984">
    <property type="term" value="F:protein-glutamate methylesterase activity"/>
    <property type="evidence" value="ECO:0007669"/>
    <property type="project" value="UniProtKB-EC"/>
</dbReference>
<evidence type="ECO:0000256" key="3">
    <source>
        <dbReference type="ARBA" id="ARBA00048267"/>
    </source>
</evidence>
<dbReference type="GO" id="GO:0005737">
    <property type="term" value="C:cytoplasm"/>
    <property type="evidence" value="ECO:0007669"/>
    <property type="project" value="InterPro"/>
</dbReference>
<name>A0A0H3PA34_CAMJJ</name>
<feature type="active site" evidence="4">
    <location>
        <position position="9"/>
    </location>
</feature>
<dbReference type="PROSITE" id="PS50122">
    <property type="entry name" value="CHEB"/>
    <property type="match status" value="1"/>
</dbReference>
<feature type="domain" description="CheB-type methylesterase" evidence="5">
    <location>
        <begin position="1"/>
        <end position="184"/>
    </location>
</feature>
<keyword evidence="1 4" id="KW-0378">Hydrolase</keyword>
<dbReference type="EMBL" id="CP000538">
    <property type="protein sequence ID" value="EAQ71892.1"/>
    <property type="molecule type" value="Genomic_DNA"/>
</dbReference>
<proteinExistence type="predicted"/>
<dbReference type="PANTHER" id="PTHR42872">
    <property type="entry name" value="PROTEIN-GLUTAMATE METHYLESTERASE/PROTEIN-GLUTAMINE GLUTAMINASE"/>
    <property type="match status" value="1"/>
</dbReference>
<gene>
    <name evidence="6" type="primary">cheB</name>
    <name evidence="6" type="ordered locus">CJJ81176_0931</name>
</gene>
<dbReference type="SUPFAM" id="SSF52738">
    <property type="entry name" value="Methylesterase CheB, C-terminal domain"/>
    <property type="match status" value="1"/>
</dbReference>
<feature type="active site" evidence="4">
    <location>
        <position position="35"/>
    </location>
</feature>
<evidence type="ECO:0000256" key="2">
    <source>
        <dbReference type="ARBA" id="ARBA00039140"/>
    </source>
</evidence>
<dbReference type="PANTHER" id="PTHR42872:SF6">
    <property type="entry name" value="PROTEIN-GLUTAMATE METHYLESTERASE_PROTEIN-GLUTAMINE GLUTAMINASE"/>
    <property type="match status" value="1"/>
</dbReference>
<dbReference type="EC" id="3.1.1.61" evidence="2"/>
<evidence type="ECO:0000256" key="4">
    <source>
        <dbReference type="PROSITE-ProRule" id="PRU00050"/>
    </source>
</evidence>
<organism evidence="6 7">
    <name type="scientific">Campylobacter jejuni subsp. jejuni serotype O:23/36 (strain 81-176)</name>
    <dbReference type="NCBI Taxonomy" id="354242"/>
    <lineage>
        <taxon>Bacteria</taxon>
        <taxon>Pseudomonadati</taxon>
        <taxon>Campylobacterota</taxon>
        <taxon>Epsilonproteobacteria</taxon>
        <taxon>Campylobacterales</taxon>
        <taxon>Campylobacteraceae</taxon>
        <taxon>Campylobacter</taxon>
    </lineage>
</organism>
<dbReference type="CDD" id="cd16432">
    <property type="entry name" value="CheB_Rec"/>
    <property type="match status" value="1"/>
</dbReference>
<feature type="active site" evidence="4">
    <location>
        <position position="126"/>
    </location>
</feature>
<dbReference type="InterPro" id="IPR035909">
    <property type="entry name" value="CheB_C"/>
</dbReference>
<dbReference type="InterPro" id="IPR000673">
    <property type="entry name" value="Sig_transdc_resp-reg_Me-estase"/>
</dbReference>
<comment type="catalytic activity">
    <reaction evidence="3">
        <text>[protein]-L-glutamate 5-O-methyl ester + H2O = L-glutamyl-[protein] + methanol + H(+)</text>
        <dbReference type="Rhea" id="RHEA:23236"/>
        <dbReference type="Rhea" id="RHEA-COMP:10208"/>
        <dbReference type="Rhea" id="RHEA-COMP:10311"/>
        <dbReference type="ChEBI" id="CHEBI:15377"/>
        <dbReference type="ChEBI" id="CHEBI:15378"/>
        <dbReference type="ChEBI" id="CHEBI:17790"/>
        <dbReference type="ChEBI" id="CHEBI:29973"/>
        <dbReference type="ChEBI" id="CHEBI:82795"/>
        <dbReference type="EC" id="3.1.1.61"/>
    </reaction>
</comment>
<evidence type="ECO:0000259" key="5">
    <source>
        <dbReference type="PROSITE" id="PS50122"/>
    </source>
</evidence>
<dbReference type="GO" id="GO:0000156">
    <property type="term" value="F:phosphorelay response regulator activity"/>
    <property type="evidence" value="ECO:0007669"/>
    <property type="project" value="InterPro"/>
</dbReference>
<dbReference type="Pfam" id="PF01339">
    <property type="entry name" value="CheB_methylest"/>
    <property type="match status" value="1"/>
</dbReference>
<accession>A0A0H3PA34</accession>
<sequence>MKLILIGSSTGGPNQLKFLLKDIDIKNTCVVIAQHMSASFIPSFVGQFNKEAFSEVCLLNDKEILSNKIYICPKNTILSGNLNIVAAWQDVASSFKPSVDLLFHSAVSLAKTNKILAIILTGMGDDGAKGLFELYKTGVRCLCENEADSVVYGMPKRAKDMNPHLKPMSLKEIKKEIVNFIDQD</sequence>
<evidence type="ECO:0000313" key="7">
    <source>
        <dbReference type="Proteomes" id="UP000000646"/>
    </source>
</evidence>
<evidence type="ECO:0000256" key="1">
    <source>
        <dbReference type="ARBA" id="ARBA00022801"/>
    </source>
</evidence>
<dbReference type="HOGENOM" id="CLU_000445_51_2_7"/>
<reference evidence="7" key="1">
    <citation type="submission" date="2006-12" db="EMBL/GenBank/DDBJ databases">
        <authorList>
            <person name="Fouts D.E."/>
            <person name="Nelson K.E."/>
            <person name="Sebastian Y."/>
        </authorList>
    </citation>
    <scope>NUCLEOTIDE SEQUENCE [LARGE SCALE GENOMIC DNA]</scope>
    <source>
        <strain evidence="7">81-176</strain>
    </source>
</reference>
<dbReference type="RefSeq" id="WP_002855874.1">
    <property type="nucleotide sequence ID" value="NC_008787.1"/>
</dbReference>
<keyword evidence="4" id="KW-0145">Chemotaxis</keyword>
<dbReference type="GO" id="GO:0006935">
    <property type="term" value="P:chemotaxis"/>
    <property type="evidence" value="ECO:0007669"/>
    <property type="project" value="UniProtKB-UniRule"/>
</dbReference>
<dbReference type="eggNOG" id="COG2201">
    <property type="taxonomic scope" value="Bacteria"/>
</dbReference>
<evidence type="ECO:0000313" key="6">
    <source>
        <dbReference type="EMBL" id="EAQ71892.1"/>
    </source>
</evidence>